<sequence>MKLWVVLVIFAACYYQASEAAPEVSEVTRRIHGSYGPFRDFARTDCDQPIESKWTKCPGTSPIFAYHWNHKLKGCERAIYKGCGATRNSFVTERDCQNQAASICAK</sequence>
<dbReference type="InterPro" id="IPR036880">
    <property type="entry name" value="Kunitz_BPTI_sf"/>
</dbReference>
<organism evidence="3 4">
    <name type="scientific">Rhynchophorus ferrugineus</name>
    <name type="common">Red palm weevil</name>
    <name type="synonym">Curculio ferrugineus</name>
    <dbReference type="NCBI Taxonomy" id="354439"/>
    <lineage>
        <taxon>Eukaryota</taxon>
        <taxon>Metazoa</taxon>
        <taxon>Ecdysozoa</taxon>
        <taxon>Arthropoda</taxon>
        <taxon>Hexapoda</taxon>
        <taxon>Insecta</taxon>
        <taxon>Pterygota</taxon>
        <taxon>Neoptera</taxon>
        <taxon>Endopterygota</taxon>
        <taxon>Coleoptera</taxon>
        <taxon>Polyphaga</taxon>
        <taxon>Cucujiformia</taxon>
        <taxon>Curculionidae</taxon>
        <taxon>Dryophthorinae</taxon>
        <taxon>Rhynchophorus</taxon>
    </lineage>
</organism>
<dbReference type="Proteomes" id="UP000625711">
    <property type="component" value="Unassembled WGS sequence"/>
</dbReference>
<feature type="domain" description="BPTI/Kunitz inhibitor" evidence="2">
    <location>
        <begin position="46"/>
        <end position="100"/>
    </location>
</feature>
<dbReference type="OrthoDB" id="6775666at2759"/>
<feature type="signal peptide" evidence="1">
    <location>
        <begin position="1"/>
        <end position="20"/>
    </location>
</feature>
<keyword evidence="1" id="KW-0732">Signal</keyword>
<dbReference type="CDD" id="cd00109">
    <property type="entry name" value="Kunitz-type"/>
    <property type="match status" value="1"/>
</dbReference>
<evidence type="ECO:0000256" key="1">
    <source>
        <dbReference type="SAM" id="SignalP"/>
    </source>
</evidence>
<dbReference type="PROSITE" id="PS50279">
    <property type="entry name" value="BPTI_KUNITZ_2"/>
    <property type="match status" value="1"/>
</dbReference>
<dbReference type="GO" id="GO:0004867">
    <property type="term" value="F:serine-type endopeptidase inhibitor activity"/>
    <property type="evidence" value="ECO:0007669"/>
    <property type="project" value="InterPro"/>
</dbReference>
<reference evidence="3" key="1">
    <citation type="submission" date="2020-08" db="EMBL/GenBank/DDBJ databases">
        <title>Genome sequencing and assembly of the red palm weevil Rhynchophorus ferrugineus.</title>
        <authorList>
            <person name="Dias G.B."/>
            <person name="Bergman C.M."/>
            <person name="Manee M."/>
        </authorList>
    </citation>
    <scope>NUCLEOTIDE SEQUENCE</scope>
    <source>
        <strain evidence="3">AA-2017</strain>
        <tissue evidence="3">Whole larva</tissue>
    </source>
</reference>
<protein>
    <recommendedName>
        <fullName evidence="2">BPTI/Kunitz inhibitor domain-containing protein</fullName>
    </recommendedName>
</protein>
<feature type="chain" id="PRO_5032853619" description="BPTI/Kunitz inhibitor domain-containing protein" evidence="1">
    <location>
        <begin position="21"/>
        <end position="106"/>
    </location>
</feature>
<keyword evidence="4" id="KW-1185">Reference proteome</keyword>
<dbReference type="InterPro" id="IPR002223">
    <property type="entry name" value="Kunitz_BPTI"/>
</dbReference>
<dbReference type="SMART" id="SM00131">
    <property type="entry name" value="KU"/>
    <property type="match status" value="1"/>
</dbReference>
<dbReference type="EMBL" id="JAACXV010014612">
    <property type="protein sequence ID" value="KAF7265443.1"/>
    <property type="molecule type" value="Genomic_DNA"/>
</dbReference>
<evidence type="ECO:0000259" key="2">
    <source>
        <dbReference type="PROSITE" id="PS50279"/>
    </source>
</evidence>
<accession>A0A834HQ81</accession>
<dbReference type="Pfam" id="PF00014">
    <property type="entry name" value="Kunitz_BPTI"/>
    <property type="match status" value="1"/>
</dbReference>
<name>A0A834HQ81_RHYFE</name>
<gene>
    <name evidence="3" type="ORF">GWI33_021102</name>
</gene>
<evidence type="ECO:0000313" key="3">
    <source>
        <dbReference type="EMBL" id="KAF7265443.1"/>
    </source>
</evidence>
<dbReference type="Gene3D" id="4.10.410.10">
    <property type="entry name" value="Pancreatic trypsin inhibitor Kunitz domain"/>
    <property type="match status" value="1"/>
</dbReference>
<dbReference type="SUPFAM" id="SSF57362">
    <property type="entry name" value="BPTI-like"/>
    <property type="match status" value="1"/>
</dbReference>
<dbReference type="AlphaFoldDB" id="A0A834HQ81"/>
<comment type="caution">
    <text evidence="3">The sequence shown here is derived from an EMBL/GenBank/DDBJ whole genome shotgun (WGS) entry which is preliminary data.</text>
</comment>
<evidence type="ECO:0000313" key="4">
    <source>
        <dbReference type="Proteomes" id="UP000625711"/>
    </source>
</evidence>
<proteinExistence type="predicted"/>